<evidence type="ECO:0000256" key="7">
    <source>
        <dbReference type="ARBA" id="ARBA00040944"/>
    </source>
</evidence>
<evidence type="ECO:0000256" key="2">
    <source>
        <dbReference type="ARBA" id="ARBA00022676"/>
    </source>
</evidence>
<evidence type="ECO:0000256" key="6">
    <source>
        <dbReference type="ARBA" id="ARBA00023180"/>
    </source>
</evidence>
<evidence type="ECO:0000256" key="10">
    <source>
        <dbReference type="ARBA" id="ARBA00049432"/>
    </source>
</evidence>
<evidence type="ECO:0000313" key="12">
    <source>
        <dbReference type="EMBL" id="KAL3851879.1"/>
    </source>
</evidence>
<evidence type="ECO:0000256" key="5">
    <source>
        <dbReference type="ARBA" id="ARBA00022824"/>
    </source>
</evidence>
<dbReference type="InterPro" id="IPR007657">
    <property type="entry name" value="Glycosyltransferase_61"/>
</dbReference>
<evidence type="ECO:0000256" key="8">
    <source>
        <dbReference type="ARBA" id="ARBA00042574"/>
    </source>
</evidence>
<proteinExistence type="predicted"/>
<keyword evidence="3" id="KW-0808">Transferase</keyword>
<keyword evidence="6" id="KW-0325">Glycoprotein</keyword>
<dbReference type="PANTHER" id="PTHR20961:SF148">
    <property type="entry name" value="EGF DOMAIN-SPECIFIC O-LINKED N-ACETYLGLUCOSAMINE TRANSFERASE"/>
    <property type="match status" value="1"/>
</dbReference>
<dbReference type="InterPro" id="IPR049625">
    <property type="entry name" value="Glyco_transf_61_cat"/>
</dbReference>
<comment type="caution">
    <text evidence="12">The sequence shown here is derived from an EMBL/GenBank/DDBJ whole genome shotgun (WGS) entry which is preliminary data.</text>
</comment>
<dbReference type="EMBL" id="JBJQND010000015">
    <property type="protein sequence ID" value="KAL3851879.1"/>
    <property type="molecule type" value="Genomic_DNA"/>
</dbReference>
<keyword evidence="5" id="KW-0256">Endoplasmic reticulum</keyword>
<evidence type="ECO:0000256" key="9">
    <source>
        <dbReference type="ARBA" id="ARBA00048317"/>
    </source>
</evidence>
<keyword evidence="13" id="KW-1185">Reference proteome</keyword>
<evidence type="ECO:0000259" key="11">
    <source>
        <dbReference type="Pfam" id="PF04577"/>
    </source>
</evidence>
<organism evidence="12 13">
    <name type="scientific">Sinanodonta woodiana</name>
    <name type="common">Chinese pond mussel</name>
    <name type="synonym">Anodonta woodiana</name>
    <dbReference type="NCBI Taxonomy" id="1069815"/>
    <lineage>
        <taxon>Eukaryota</taxon>
        <taxon>Metazoa</taxon>
        <taxon>Spiralia</taxon>
        <taxon>Lophotrochozoa</taxon>
        <taxon>Mollusca</taxon>
        <taxon>Bivalvia</taxon>
        <taxon>Autobranchia</taxon>
        <taxon>Heteroconchia</taxon>
        <taxon>Palaeoheterodonta</taxon>
        <taxon>Unionida</taxon>
        <taxon>Unionoidea</taxon>
        <taxon>Unionidae</taxon>
        <taxon>Unioninae</taxon>
        <taxon>Sinanodonta</taxon>
    </lineage>
</organism>
<dbReference type="AlphaFoldDB" id="A0ABD3UQU4"/>
<feature type="domain" description="Glycosyltransferase 61 catalytic" evidence="11">
    <location>
        <begin position="151"/>
        <end position="346"/>
    </location>
</feature>
<reference evidence="12 13" key="1">
    <citation type="submission" date="2024-11" db="EMBL/GenBank/DDBJ databases">
        <title>Chromosome-level genome assembly of the freshwater bivalve Anodonta woodiana.</title>
        <authorList>
            <person name="Chen X."/>
        </authorList>
    </citation>
    <scope>NUCLEOTIDE SEQUENCE [LARGE SCALE GENOMIC DNA]</scope>
    <source>
        <strain evidence="12">MN2024</strain>
        <tissue evidence="12">Gills</tissue>
    </source>
</reference>
<name>A0ABD3UQU4_SINWO</name>
<comment type="catalytic activity">
    <reaction evidence="10">
        <text>L-threonyl-[protein] + UDP-N-acetyl-alpha-D-glucosamine = 3-O-(N-acetyl-beta-D-glucosaminyl)-L-threonyl-[protein] + UDP + H(+)</text>
        <dbReference type="Rhea" id="RHEA:48908"/>
        <dbReference type="Rhea" id="RHEA-COMP:11060"/>
        <dbReference type="Rhea" id="RHEA-COMP:12252"/>
        <dbReference type="ChEBI" id="CHEBI:15378"/>
        <dbReference type="ChEBI" id="CHEBI:30013"/>
        <dbReference type="ChEBI" id="CHEBI:57705"/>
        <dbReference type="ChEBI" id="CHEBI:58223"/>
        <dbReference type="ChEBI" id="CHEBI:90840"/>
        <dbReference type="EC" id="2.4.1.255"/>
    </reaction>
</comment>
<gene>
    <name evidence="12" type="ORF">ACJMK2_015578</name>
</gene>
<sequence length="411" mass="48408">MRQRRSIYKISIAVLLLFFILYLNPFNFVKKSNNVINGVIQDLYRLLKHNEPMSEWLKNSYNACSGNFVGYGNEFALLKDVILDPKMPDTFYLKCDGEKMPDYRFEEGKEGTHLNKWINDIQKLETSEFLNVETDNKFTIAIKRYEYANMYHTMTDWYNAFLMITFFNQTGRFTRVILMNEQTRGALDETWEILFDELLSVKKLSKPVQFSKLVWNILGYESPLNFHGLASLPYIEEFHKFFLGRFGIKDTKPLHCKKLLILFIWRRNYIAHPDNPTGLVKRKIKNEEELVLTLRKFYPDHDVQGIQLDAIPMKEQLQWITKTDVLIGMHGAGLSHILFLPRHAAVLELFPLYWTKYTHRHFSAMSSWRGLKYASWQNLNPGNEYPDYSSYIPPSILTTEVNMLVNEMCPS</sequence>
<evidence type="ECO:0000313" key="13">
    <source>
        <dbReference type="Proteomes" id="UP001634394"/>
    </source>
</evidence>
<protein>
    <recommendedName>
        <fullName evidence="7">EGF domain-specific O-linked N-acetylglucosamine transferase</fullName>
        <ecNumber evidence="1">2.4.1.255</ecNumber>
    </recommendedName>
    <alternativeName>
        <fullName evidence="8">Extracellular O-linked N-acetylglucosamine transferase</fullName>
    </alternativeName>
</protein>
<keyword evidence="2" id="KW-0328">Glycosyltransferase</keyword>
<dbReference type="Pfam" id="PF04577">
    <property type="entry name" value="Glyco_transf_61"/>
    <property type="match status" value="1"/>
</dbReference>
<evidence type="ECO:0000256" key="4">
    <source>
        <dbReference type="ARBA" id="ARBA00022729"/>
    </source>
</evidence>
<comment type="catalytic activity">
    <reaction evidence="9">
        <text>L-seryl-[protein] + UDP-N-acetyl-alpha-D-glucosamine = 3-O-(N-acetyl-beta-D-glucosaminyl)-L-seryl-[protein] + UDP + H(+)</text>
        <dbReference type="Rhea" id="RHEA:48904"/>
        <dbReference type="Rhea" id="RHEA-COMP:9863"/>
        <dbReference type="Rhea" id="RHEA-COMP:12251"/>
        <dbReference type="ChEBI" id="CHEBI:15378"/>
        <dbReference type="ChEBI" id="CHEBI:29999"/>
        <dbReference type="ChEBI" id="CHEBI:57705"/>
        <dbReference type="ChEBI" id="CHEBI:58223"/>
        <dbReference type="ChEBI" id="CHEBI:90838"/>
        <dbReference type="EC" id="2.4.1.255"/>
    </reaction>
</comment>
<dbReference type="Proteomes" id="UP001634394">
    <property type="component" value="Unassembled WGS sequence"/>
</dbReference>
<evidence type="ECO:0000256" key="3">
    <source>
        <dbReference type="ARBA" id="ARBA00022679"/>
    </source>
</evidence>
<keyword evidence="4" id="KW-0732">Signal</keyword>
<dbReference type="PANTHER" id="PTHR20961">
    <property type="entry name" value="GLYCOSYLTRANSFERASE"/>
    <property type="match status" value="1"/>
</dbReference>
<dbReference type="EC" id="2.4.1.255" evidence="1"/>
<dbReference type="GO" id="GO:0097363">
    <property type="term" value="F:protein O-acetylglucosaminyltransferase activity"/>
    <property type="evidence" value="ECO:0007669"/>
    <property type="project" value="UniProtKB-EC"/>
</dbReference>
<accession>A0ABD3UQU4</accession>
<evidence type="ECO:0000256" key="1">
    <source>
        <dbReference type="ARBA" id="ARBA00011970"/>
    </source>
</evidence>